<dbReference type="Proteomes" id="UP000821837">
    <property type="component" value="Chromosome 10"/>
</dbReference>
<evidence type="ECO:0000313" key="4">
    <source>
        <dbReference type="EMBL" id="KAH7976988.1"/>
    </source>
</evidence>
<keyword evidence="1" id="KW-0238">DNA-binding</keyword>
<dbReference type="EMBL" id="JABSTV010001246">
    <property type="protein sequence ID" value="KAH7976988.1"/>
    <property type="molecule type" value="Genomic_DNA"/>
</dbReference>
<organism evidence="4 5">
    <name type="scientific">Rhipicephalus sanguineus</name>
    <name type="common">Brown dog tick</name>
    <name type="synonym">Ixodes sanguineus</name>
    <dbReference type="NCBI Taxonomy" id="34632"/>
    <lineage>
        <taxon>Eukaryota</taxon>
        <taxon>Metazoa</taxon>
        <taxon>Ecdysozoa</taxon>
        <taxon>Arthropoda</taxon>
        <taxon>Chelicerata</taxon>
        <taxon>Arachnida</taxon>
        <taxon>Acari</taxon>
        <taxon>Parasitiformes</taxon>
        <taxon>Ixodida</taxon>
        <taxon>Ixodoidea</taxon>
        <taxon>Ixodidae</taxon>
        <taxon>Rhipicephalinae</taxon>
        <taxon>Rhipicephalus</taxon>
        <taxon>Rhipicephalus</taxon>
    </lineage>
</organism>
<proteinExistence type="predicted"/>
<reference evidence="4" key="2">
    <citation type="submission" date="2021-09" db="EMBL/GenBank/DDBJ databases">
        <authorList>
            <person name="Jia N."/>
            <person name="Wang J."/>
            <person name="Shi W."/>
            <person name="Du L."/>
            <person name="Sun Y."/>
            <person name="Zhan W."/>
            <person name="Jiang J."/>
            <person name="Wang Q."/>
            <person name="Zhang B."/>
            <person name="Ji P."/>
            <person name="Sakyi L.B."/>
            <person name="Cui X."/>
            <person name="Yuan T."/>
            <person name="Jiang B."/>
            <person name="Yang W."/>
            <person name="Lam T.T.-Y."/>
            <person name="Chang Q."/>
            <person name="Ding S."/>
            <person name="Wang X."/>
            <person name="Zhu J."/>
            <person name="Ruan X."/>
            <person name="Zhao L."/>
            <person name="Wei J."/>
            <person name="Que T."/>
            <person name="Du C."/>
            <person name="Cheng J."/>
            <person name="Dai P."/>
            <person name="Han X."/>
            <person name="Huang E."/>
            <person name="Gao Y."/>
            <person name="Liu J."/>
            <person name="Shao H."/>
            <person name="Ye R."/>
            <person name="Li L."/>
            <person name="Wei W."/>
            <person name="Wang X."/>
            <person name="Wang C."/>
            <person name="Huo Q."/>
            <person name="Li W."/>
            <person name="Guo W."/>
            <person name="Chen H."/>
            <person name="Chen S."/>
            <person name="Zhou L."/>
            <person name="Zhou L."/>
            <person name="Ni X."/>
            <person name="Tian J."/>
            <person name="Zhou Y."/>
            <person name="Sheng Y."/>
            <person name="Liu T."/>
            <person name="Pan Y."/>
            <person name="Xia L."/>
            <person name="Li J."/>
            <person name="Zhao F."/>
            <person name="Cao W."/>
        </authorList>
    </citation>
    <scope>NUCLEOTIDE SEQUENCE</scope>
    <source>
        <strain evidence="4">Rsan-2018</strain>
        <tissue evidence="4">Larvae</tissue>
    </source>
</reference>
<reference evidence="4" key="1">
    <citation type="journal article" date="2020" name="Cell">
        <title>Large-Scale Comparative Analyses of Tick Genomes Elucidate Their Genetic Diversity and Vector Capacities.</title>
        <authorList>
            <consortium name="Tick Genome and Microbiome Consortium (TIGMIC)"/>
            <person name="Jia N."/>
            <person name="Wang J."/>
            <person name="Shi W."/>
            <person name="Du L."/>
            <person name="Sun Y."/>
            <person name="Zhan W."/>
            <person name="Jiang J.F."/>
            <person name="Wang Q."/>
            <person name="Zhang B."/>
            <person name="Ji P."/>
            <person name="Bell-Sakyi L."/>
            <person name="Cui X.M."/>
            <person name="Yuan T.T."/>
            <person name="Jiang B.G."/>
            <person name="Yang W.F."/>
            <person name="Lam T.T."/>
            <person name="Chang Q.C."/>
            <person name="Ding S.J."/>
            <person name="Wang X.J."/>
            <person name="Zhu J.G."/>
            <person name="Ruan X.D."/>
            <person name="Zhao L."/>
            <person name="Wei J.T."/>
            <person name="Ye R.Z."/>
            <person name="Que T.C."/>
            <person name="Du C.H."/>
            <person name="Zhou Y.H."/>
            <person name="Cheng J.X."/>
            <person name="Dai P.F."/>
            <person name="Guo W.B."/>
            <person name="Han X.H."/>
            <person name="Huang E.J."/>
            <person name="Li L.F."/>
            <person name="Wei W."/>
            <person name="Gao Y.C."/>
            <person name="Liu J.Z."/>
            <person name="Shao H.Z."/>
            <person name="Wang X."/>
            <person name="Wang C.C."/>
            <person name="Yang T.C."/>
            <person name="Huo Q.B."/>
            <person name="Li W."/>
            <person name="Chen H.Y."/>
            <person name="Chen S.E."/>
            <person name="Zhou L.G."/>
            <person name="Ni X.B."/>
            <person name="Tian J.H."/>
            <person name="Sheng Y."/>
            <person name="Liu T."/>
            <person name="Pan Y.S."/>
            <person name="Xia L.Y."/>
            <person name="Li J."/>
            <person name="Zhao F."/>
            <person name="Cao W.C."/>
        </authorList>
    </citation>
    <scope>NUCLEOTIDE SEQUENCE</scope>
    <source>
        <strain evidence="4">Rsan-2018</strain>
    </source>
</reference>
<evidence type="ECO:0000256" key="1">
    <source>
        <dbReference type="ARBA" id="ARBA00023125"/>
    </source>
</evidence>
<name>A0A9D4QIG9_RHISA</name>
<feature type="region of interest" description="Disordered" evidence="2">
    <location>
        <begin position="1"/>
        <end position="46"/>
    </location>
</feature>
<evidence type="ECO:0000256" key="2">
    <source>
        <dbReference type="SAM" id="MobiDB-lite"/>
    </source>
</evidence>
<keyword evidence="5" id="KW-1185">Reference proteome</keyword>
<feature type="compositionally biased region" description="Basic and acidic residues" evidence="2">
    <location>
        <begin position="19"/>
        <end position="32"/>
    </location>
</feature>
<feature type="domain" description="HTH CENPB-type" evidence="3">
    <location>
        <begin position="48"/>
        <end position="86"/>
    </location>
</feature>
<gene>
    <name evidence="4" type="ORF">HPB52_022798</name>
</gene>
<dbReference type="GO" id="GO:0003677">
    <property type="term" value="F:DNA binding"/>
    <property type="evidence" value="ECO:0007669"/>
    <property type="project" value="UniProtKB-KW"/>
</dbReference>
<dbReference type="Gene3D" id="1.10.10.60">
    <property type="entry name" value="Homeodomain-like"/>
    <property type="match status" value="1"/>
</dbReference>
<dbReference type="AlphaFoldDB" id="A0A9D4QIG9"/>
<protein>
    <recommendedName>
        <fullName evidence="3">HTH CENPB-type domain-containing protein</fullName>
    </recommendedName>
</protein>
<dbReference type="Pfam" id="PF03221">
    <property type="entry name" value="HTH_Tnp_Tc5"/>
    <property type="match status" value="1"/>
</dbReference>
<evidence type="ECO:0000313" key="5">
    <source>
        <dbReference type="Proteomes" id="UP000821837"/>
    </source>
</evidence>
<dbReference type="InterPro" id="IPR006600">
    <property type="entry name" value="HTH_CenpB_DNA-bd_dom"/>
</dbReference>
<comment type="caution">
    <text evidence="4">The sequence shown here is derived from an EMBL/GenBank/DDBJ whole genome shotgun (WGS) entry which is preliminary data.</text>
</comment>
<sequence>MSSQLPKKSATVRPGDTLESPREVSADGDDKKKHFSRKSFRGPKNGAFPEIELALTEFVREQRAAHLPVSMELMQAKARELAREKGIGLEAQAPLAVTDGGTGVLEKPKPSELQQNMIMVIVNEGGSG</sequence>
<evidence type="ECO:0000259" key="3">
    <source>
        <dbReference type="Pfam" id="PF03221"/>
    </source>
</evidence>
<accession>A0A9D4QIG9</accession>